<organism evidence="4 5">
    <name type="scientific">Cohaesibacter celericrescens</name>
    <dbReference type="NCBI Taxonomy" id="2067669"/>
    <lineage>
        <taxon>Bacteria</taxon>
        <taxon>Pseudomonadati</taxon>
        <taxon>Pseudomonadota</taxon>
        <taxon>Alphaproteobacteria</taxon>
        <taxon>Hyphomicrobiales</taxon>
        <taxon>Cohaesibacteraceae</taxon>
    </lineage>
</organism>
<dbReference type="PANTHER" id="PTHR31690">
    <property type="entry name" value="FUCOSE MUTAROTASE"/>
    <property type="match status" value="1"/>
</dbReference>
<accession>A0A2N5XV72</accession>
<proteinExistence type="predicted"/>
<reference evidence="4 5" key="1">
    <citation type="submission" date="2018-01" db="EMBL/GenBank/DDBJ databases">
        <title>The draft genome sequence of Cohaesibacter sp. H1304.</title>
        <authorList>
            <person name="Wang N.-N."/>
            <person name="Du Z.-J."/>
        </authorList>
    </citation>
    <scope>NUCLEOTIDE SEQUENCE [LARGE SCALE GENOMIC DNA]</scope>
    <source>
        <strain evidence="4 5">H1304</strain>
    </source>
</reference>
<dbReference type="GO" id="GO:0062193">
    <property type="term" value="F:D-ribose pyranase activity"/>
    <property type="evidence" value="ECO:0007669"/>
    <property type="project" value="UniProtKB-EC"/>
</dbReference>
<dbReference type="PANTHER" id="PTHR31690:SF4">
    <property type="entry name" value="FUCOSE MUTAROTASE"/>
    <property type="match status" value="1"/>
</dbReference>
<gene>
    <name evidence="4" type="ORF">C0081_05560</name>
</gene>
<evidence type="ECO:0000256" key="3">
    <source>
        <dbReference type="ARBA" id="ARBA00036324"/>
    </source>
</evidence>
<dbReference type="GO" id="GO:0042806">
    <property type="term" value="F:fucose binding"/>
    <property type="evidence" value="ECO:0007669"/>
    <property type="project" value="TreeGrafter"/>
</dbReference>
<evidence type="ECO:0000256" key="2">
    <source>
        <dbReference type="ARBA" id="ARBA00023235"/>
    </source>
</evidence>
<dbReference type="Gene3D" id="3.40.1650.10">
    <property type="entry name" value="RbsD-like domain"/>
    <property type="match status" value="1"/>
</dbReference>
<dbReference type="EMBL" id="PKUQ01000009">
    <property type="protein sequence ID" value="PLW78318.1"/>
    <property type="molecule type" value="Genomic_DNA"/>
</dbReference>
<evidence type="ECO:0000313" key="4">
    <source>
        <dbReference type="EMBL" id="PLW78318.1"/>
    </source>
</evidence>
<dbReference type="SUPFAM" id="SSF102546">
    <property type="entry name" value="RbsD-like"/>
    <property type="match status" value="1"/>
</dbReference>
<dbReference type="InterPro" id="IPR023750">
    <property type="entry name" value="RbsD-like_sf"/>
</dbReference>
<name>A0A2N5XV72_9HYPH</name>
<evidence type="ECO:0000313" key="5">
    <source>
        <dbReference type="Proteomes" id="UP000234881"/>
    </source>
</evidence>
<evidence type="ECO:0000256" key="1">
    <source>
        <dbReference type="ARBA" id="ARBA00000223"/>
    </source>
</evidence>
<protein>
    <submittedName>
        <fullName evidence="4">Fucose isomerase</fullName>
    </submittedName>
</protein>
<dbReference type="InterPro" id="IPR050443">
    <property type="entry name" value="RbsD/FucU_mutarotase"/>
</dbReference>
<comment type="catalytic activity">
    <reaction evidence="3">
        <text>alpha-L-fucose = beta-L-fucose</text>
        <dbReference type="Rhea" id="RHEA:25580"/>
        <dbReference type="ChEBI" id="CHEBI:42548"/>
        <dbReference type="ChEBI" id="CHEBI:42589"/>
        <dbReference type="EC" id="5.1.3.29"/>
    </reaction>
</comment>
<comment type="caution">
    <text evidence="4">The sequence shown here is derived from an EMBL/GenBank/DDBJ whole genome shotgun (WGS) entry which is preliminary data.</text>
</comment>
<keyword evidence="5" id="KW-1185">Reference proteome</keyword>
<keyword evidence="2 4" id="KW-0413">Isomerase</keyword>
<dbReference type="GO" id="GO:0036373">
    <property type="term" value="F:L-fucose mutarotase activity"/>
    <property type="evidence" value="ECO:0007669"/>
    <property type="project" value="UniProtKB-EC"/>
</dbReference>
<comment type="catalytic activity">
    <reaction evidence="1">
        <text>beta-D-ribopyranose = beta-D-ribofuranose</text>
        <dbReference type="Rhea" id="RHEA:25432"/>
        <dbReference type="ChEBI" id="CHEBI:27476"/>
        <dbReference type="ChEBI" id="CHEBI:47002"/>
        <dbReference type="EC" id="5.4.99.62"/>
    </reaction>
</comment>
<dbReference type="Pfam" id="PF05025">
    <property type="entry name" value="RbsD_FucU"/>
    <property type="match status" value="1"/>
</dbReference>
<sequence length="142" mass="15835">MLKGVSSLLSPDLLYVMAQMGHSDEIILADALFPAYSVNSKVLRMDGVEIPALLHAMMPHFPIDTYVKDSVFMVEPPMGDAEDPELPQKYRAIIDQYCPEAPATMFTPDRQEFYQRASKAFCVVVTGSVVKYGNLLLKKGVY</sequence>
<dbReference type="RefSeq" id="WP_101532814.1">
    <property type="nucleotide sequence ID" value="NZ_JBFHIU010000055.1"/>
</dbReference>
<dbReference type="GO" id="GO:0006004">
    <property type="term" value="P:fucose metabolic process"/>
    <property type="evidence" value="ECO:0007669"/>
    <property type="project" value="TreeGrafter"/>
</dbReference>
<dbReference type="OrthoDB" id="7947972at2"/>
<dbReference type="AlphaFoldDB" id="A0A2N5XV72"/>
<dbReference type="InterPro" id="IPR007721">
    <property type="entry name" value="RbsD_FucU"/>
</dbReference>
<dbReference type="Proteomes" id="UP000234881">
    <property type="component" value="Unassembled WGS sequence"/>
</dbReference>